<feature type="compositionally biased region" description="Polar residues" evidence="1">
    <location>
        <begin position="82"/>
        <end position="100"/>
    </location>
</feature>
<reference evidence="3" key="2">
    <citation type="journal article" date="2019" name="IMA Fungus">
        <title>Genome sequencing and comparison of five Tilletia species to identify candidate genes for the detection of regulated species infecting wheat.</title>
        <authorList>
            <person name="Nguyen H.D.T."/>
            <person name="Sultana T."/>
            <person name="Kesanakurti P."/>
            <person name="Hambleton S."/>
        </authorList>
    </citation>
    <scope>NUCLEOTIDE SEQUENCE</scope>
    <source>
        <strain evidence="3">DAOMC 238032</strain>
    </source>
</reference>
<evidence type="ECO:0000256" key="1">
    <source>
        <dbReference type="SAM" id="MobiDB-lite"/>
    </source>
</evidence>
<feature type="compositionally biased region" description="Pro residues" evidence="1">
    <location>
        <begin position="226"/>
        <end position="242"/>
    </location>
</feature>
<feature type="compositionally biased region" description="Acidic residues" evidence="1">
    <location>
        <begin position="214"/>
        <end position="225"/>
    </location>
</feature>
<feature type="compositionally biased region" description="Basic and acidic residues" evidence="1">
    <location>
        <begin position="313"/>
        <end position="333"/>
    </location>
</feature>
<feature type="region of interest" description="Disordered" evidence="1">
    <location>
        <begin position="269"/>
        <end position="350"/>
    </location>
</feature>
<feature type="region of interest" description="Disordered" evidence="1">
    <location>
        <begin position="28"/>
        <end position="173"/>
    </location>
</feature>
<protein>
    <submittedName>
        <fullName evidence="3">Uncharacterized protein</fullName>
    </submittedName>
</protein>
<sequence>MQRMAPLLATLFYVLLLSSAALEATAAPVATTSKSSYPSAVRRQQRQQQQQRRGGVHRPRPASLGNLHSISRRISLYANDDASPSSTRSGVSASGTSRTGNRMDMSLHDSNGSGSGPSISGSSGSGQTYPSMSHGKTIPKTFLYHTKSTPVQAEDRPVSRPKSLKKSSNKTSTTAHILQLVEIPIQESTGAGKLSNHFQAVPALQLLVKPHQFDDEDPPPDDPPPEEPPPPTPPPSPPPPAPARFDDGFYHPGYKTIAEAAAAAAAGIFPPFDDGLYHPGFRTQQEANAAAHPPPPPPPPPPPADPPADDPPPEERRRRSLSQRDAEVSEDQRQQIARRLRRKEVLVGPQ</sequence>
<feature type="compositionally biased region" description="Low complexity" evidence="1">
    <location>
        <begin position="110"/>
        <end position="126"/>
    </location>
</feature>
<feature type="signal peptide" evidence="2">
    <location>
        <begin position="1"/>
        <end position="26"/>
    </location>
</feature>
<proteinExistence type="predicted"/>
<gene>
    <name evidence="3" type="ORF">A4X03_0g1043</name>
</gene>
<evidence type="ECO:0000313" key="3">
    <source>
        <dbReference type="EMBL" id="KAE8264319.1"/>
    </source>
</evidence>
<evidence type="ECO:0000256" key="2">
    <source>
        <dbReference type="SAM" id="SignalP"/>
    </source>
</evidence>
<feature type="chain" id="PRO_5043982897" evidence="2">
    <location>
        <begin position="27"/>
        <end position="350"/>
    </location>
</feature>
<dbReference type="PRINTS" id="PR01217">
    <property type="entry name" value="PRICHEXTENSN"/>
</dbReference>
<keyword evidence="2" id="KW-0732">Signal</keyword>
<reference evidence="3" key="1">
    <citation type="submission" date="2016-04" db="EMBL/GenBank/DDBJ databases">
        <authorList>
            <person name="Nguyen H.D."/>
            <person name="Kesanakurti P."/>
            <person name="Cullis J."/>
            <person name="Levesque C.A."/>
            <person name="Hambleton S."/>
        </authorList>
    </citation>
    <scope>NUCLEOTIDE SEQUENCE</scope>
    <source>
        <strain evidence="3">DAOMC 238032</strain>
    </source>
</reference>
<feature type="region of interest" description="Disordered" evidence="1">
    <location>
        <begin position="211"/>
        <end position="252"/>
    </location>
</feature>
<feature type="compositionally biased region" description="Pro residues" evidence="1">
    <location>
        <begin position="292"/>
        <end position="306"/>
    </location>
</feature>
<name>A0A177VAA7_9BASI</name>
<organism evidence="3 4">
    <name type="scientific">Tilletia caries</name>
    <name type="common">wheat bunt fungus</name>
    <dbReference type="NCBI Taxonomy" id="13290"/>
    <lineage>
        <taxon>Eukaryota</taxon>
        <taxon>Fungi</taxon>
        <taxon>Dikarya</taxon>
        <taxon>Basidiomycota</taxon>
        <taxon>Ustilaginomycotina</taxon>
        <taxon>Exobasidiomycetes</taxon>
        <taxon>Tilletiales</taxon>
        <taxon>Tilletiaceae</taxon>
        <taxon>Tilletia</taxon>
    </lineage>
</organism>
<evidence type="ECO:0000313" key="4">
    <source>
        <dbReference type="Proteomes" id="UP000077671"/>
    </source>
</evidence>
<dbReference type="AlphaFoldDB" id="A0A177VAA7"/>
<comment type="caution">
    <text evidence="3">The sequence shown here is derived from an EMBL/GenBank/DDBJ whole genome shotgun (WGS) entry which is preliminary data.</text>
</comment>
<dbReference type="EMBL" id="LWDD02000075">
    <property type="protein sequence ID" value="KAE8264319.1"/>
    <property type="molecule type" value="Genomic_DNA"/>
</dbReference>
<accession>A0A177VAA7</accession>
<dbReference type="Proteomes" id="UP000077671">
    <property type="component" value="Unassembled WGS sequence"/>
</dbReference>